<dbReference type="InterPro" id="IPR009061">
    <property type="entry name" value="DNA-bd_dom_put_sf"/>
</dbReference>
<evidence type="ECO:0000313" key="4">
    <source>
        <dbReference type="EMBL" id="ATE58295.1"/>
    </source>
</evidence>
<feature type="region of interest" description="Disordered" evidence="2">
    <location>
        <begin position="184"/>
        <end position="204"/>
    </location>
</feature>
<name>A0A290ZH19_9PSEU</name>
<dbReference type="SMART" id="SM00422">
    <property type="entry name" value="HTH_MERR"/>
    <property type="match status" value="1"/>
</dbReference>
<keyword evidence="5" id="KW-1185">Reference proteome</keyword>
<dbReference type="PANTHER" id="PTHR30204:SF93">
    <property type="entry name" value="HTH MERR-TYPE DOMAIN-CONTAINING PROTEIN"/>
    <property type="match status" value="1"/>
</dbReference>
<dbReference type="PROSITE" id="PS50937">
    <property type="entry name" value="HTH_MERR_2"/>
    <property type="match status" value="1"/>
</dbReference>
<dbReference type="PANTHER" id="PTHR30204">
    <property type="entry name" value="REDOX-CYCLING DRUG-SENSING TRANSCRIPTIONAL ACTIVATOR SOXR"/>
    <property type="match status" value="1"/>
</dbReference>
<gene>
    <name evidence="4" type="ORF">CNX65_21170</name>
</gene>
<feature type="domain" description="HTH merR-type" evidence="3">
    <location>
        <begin position="2"/>
        <end position="71"/>
    </location>
</feature>
<dbReference type="EMBL" id="CP023445">
    <property type="protein sequence ID" value="ATE58295.1"/>
    <property type="molecule type" value="Genomic_DNA"/>
</dbReference>
<protein>
    <submittedName>
        <fullName evidence="4">MerR family transcriptional regulator</fullName>
    </submittedName>
</protein>
<proteinExistence type="predicted"/>
<evidence type="ECO:0000313" key="5">
    <source>
        <dbReference type="Proteomes" id="UP000218505"/>
    </source>
</evidence>
<dbReference type="Gene3D" id="1.10.1660.10">
    <property type="match status" value="1"/>
</dbReference>
<dbReference type="SUPFAM" id="SSF46955">
    <property type="entry name" value="Putative DNA-binding domain"/>
    <property type="match status" value="1"/>
</dbReference>
<dbReference type="KEGG" id="apre:CNX65_21170"/>
<dbReference type="InterPro" id="IPR000551">
    <property type="entry name" value="MerR-type_HTH_dom"/>
</dbReference>
<accession>A0A290ZH19</accession>
<reference evidence="4" key="1">
    <citation type="submission" date="2017-09" db="EMBL/GenBank/DDBJ databases">
        <title>Complete Genome Sequence of ansamitocin-producing Bacterium Actinosynnema pretiosum X47.</title>
        <authorList>
            <person name="Cao G."/>
            <person name="Zong G."/>
            <person name="Zhong C."/>
            <person name="Fu J."/>
        </authorList>
    </citation>
    <scope>NUCLEOTIDE SEQUENCE [LARGE SCALE GENOMIC DNA]</scope>
    <source>
        <strain evidence="4">X47</strain>
    </source>
</reference>
<evidence type="ECO:0000256" key="2">
    <source>
        <dbReference type="SAM" id="MobiDB-lite"/>
    </source>
</evidence>
<feature type="region of interest" description="Disordered" evidence="2">
    <location>
        <begin position="237"/>
        <end position="258"/>
    </location>
</feature>
<dbReference type="AlphaFoldDB" id="A0A290ZH19"/>
<evidence type="ECO:0000259" key="3">
    <source>
        <dbReference type="PROSITE" id="PS50937"/>
    </source>
</evidence>
<keyword evidence="1" id="KW-0238">DNA-binding</keyword>
<evidence type="ECO:0000256" key="1">
    <source>
        <dbReference type="ARBA" id="ARBA00023125"/>
    </source>
</evidence>
<dbReference type="GO" id="GO:0003700">
    <property type="term" value="F:DNA-binding transcription factor activity"/>
    <property type="evidence" value="ECO:0007669"/>
    <property type="project" value="InterPro"/>
</dbReference>
<dbReference type="GO" id="GO:0003677">
    <property type="term" value="F:DNA binding"/>
    <property type="evidence" value="ECO:0007669"/>
    <property type="project" value="UniProtKB-KW"/>
</dbReference>
<dbReference type="Proteomes" id="UP000218505">
    <property type="component" value="Chromosome"/>
</dbReference>
<organism evidence="4 5">
    <name type="scientific">Actinosynnema pretiosum</name>
    <dbReference type="NCBI Taxonomy" id="42197"/>
    <lineage>
        <taxon>Bacteria</taxon>
        <taxon>Bacillati</taxon>
        <taxon>Actinomycetota</taxon>
        <taxon>Actinomycetes</taxon>
        <taxon>Pseudonocardiales</taxon>
        <taxon>Pseudonocardiaceae</taxon>
        <taxon>Actinosynnema</taxon>
    </lineage>
</organism>
<sequence>MTWSTRQLAELAGTTVKAVRHYHSTGLLDLPERAANGYKQYKIPHLVRLLQIKRLSDLGVPLAHIAVVGKADEESEEAIRALDAELAASVERINRVRAELALALRHRAPAHVPPALAPFSHQLTEPKRSLLTVLAALFDQEATDGFGALDKTPDPAEVDFDALPRDADEAAVEEIARRLVPVARRTQEDHPWTKNPTAGSPLDPELAQSAIAEVVLGMYHPAQLAALRRLRELMVEQGLAQDGPGTPPDGGKPREADR</sequence>
<dbReference type="CDD" id="cd00592">
    <property type="entry name" value="HTH_MerR-like"/>
    <property type="match status" value="1"/>
</dbReference>
<dbReference type="Pfam" id="PF13411">
    <property type="entry name" value="MerR_1"/>
    <property type="match status" value="1"/>
</dbReference>
<dbReference type="InterPro" id="IPR047057">
    <property type="entry name" value="MerR_fam"/>
</dbReference>